<feature type="transmembrane region" description="Helical" evidence="1">
    <location>
        <begin position="384"/>
        <end position="405"/>
    </location>
</feature>
<accession>A0A0F9IV30</accession>
<organism evidence="3">
    <name type="scientific">marine sediment metagenome</name>
    <dbReference type="NCBI Taxonomy" id="412755"/>
    <lineage>
        <taxon>unclassified sequences</taxon>
        <taxon>metagenomes</taxon>
        <taxon>ecological metagenomes</taxon>
    </lineage>
</organism>
<dbReference type="InterPro" id="IPR013229">
    <property type="entry name" value="PEGA"/>
</dbReference>
<dbReference type="PANTHER" id="PTHR36194">
    <property type="entry name" value="S-LAYER-LIKE PROTEIN"/>
    <property type="match status" value="1"/>
</dbReference>
<protein>
    <recommendedName>
        <fullName evidence="2">PEGA domain-containing protein</fullName>
    </recommendedName>
</protein>
<reference evidence="3" key="1">
    <citation type="journal article" date="2015" name="Nature">
        <title>Complex archaea that bridge the gap between prokaryotes and eukaryotes.</title>
        <authorList>
            <person name="Spang A."/>
            <person name="Saw J.H."/>
            <person name="Jorgensen S.L."/>
            <person name="Zaremba-Niedzwiedzka K."/>
            <person name="Martijn J."/>
            <person name="Lind A.E."/>
            <person name="van Eijk R."/>
            <person name="Schleper C."/>
            <person name="Guy L."/>
            <person name="Ettema T.J."/>
        </authorList>
    </citation>
    <scope>NUCLEOTIDE SEQUENCE</scope>
</reference>
<dbReference type="PANTHER" id="PTHR36194:SF1">
    <property type="entry name" value="S-LAYER-LIKE PROTEIN"/>
    <property type="match status" value="1"/>
</dbReference>
<proteinExistence type="predicted"/>
<keyword evidence="1" id="KW-1133">Transmembrane helix</keyword>
<feature type="domain" description="PEGA" evidence="2">
    <location>
        <begin position="258"/>
        <end position="303"/>
    </location>
</feature>
<feature type="domain" description="PEGA" evidence="2">
    <location>
        <begin position="185"/>
        <end position="252"/>
    </location>
</feature>
<sequence>MNLYKRLVLFFIFLFITRTLVGDFNIFKQRKIVIGEFQNRGDPDYDYISESLGTRLYTYVILIPFITVDDEERAFLENLSKTDEFKSAFIEAGDVIGYRLTPDIEQRPFTGIGLPFSERSWPMYIYGSYKVLTEDDTRVSLYVYNSMTGRLIADYKTQTTLYSLLNEPHTYFIPFFKHFLKYTIYTATIETEPEDSLIFIDERLVGIGSAQNILIPRGQHRLTIKNDGFRDYTDFINVTGDDFYIKVELKETEDPRILLVLTDPSEADVYLNEAFLGKTPLEISLAEGYQTLTFVKEGHDRLVINTNNLSPDEKTLNLKLSTPKLTQDQYLQAETHLKRAKILSYTGIGMLGVSILLGREKTLYDQNEDLGANRYEDLHLKTNIFTYLTVASSIITGGIFAFSFLEMIRYFIRYGETPGATTDQKPPAGYQEPPVGYQEPLVGYPGTSNIELLKAEVRF</sequence>
<comment type="caution">
    <text evidence="3">The sequence shown here is derived from an EMBL/GenBank/DDBJ whole genome shotgun (WGS) entry which is preliminary data.</text>
</comment>
<evidence type="ECO:0000259" key="2">
    <source>
        <dbReference type="Pfam" id="PF08308"/>
    </source>
</evidence>
<dbReference type="Pfam" id="PF08308">
    <property type="entry name" value="PEGA"/>
    <property type="match status" value="2"/>
</dbReference>
<name>A0A0F9IV30_9ZZZZ</name>
<gene>
    <name evidence="3" type="ORF">LCGC14_1534280</name>
</gene>
<evidence type="ECO:0000313" key="3">
    <source>
        <dbReference type="EMBL" id="KKM61183.1"/>
    </source>
</evidence>
<dbReference type="AlphaFoldDB" id="A0A0F9IV30"/>
<keyword evidence="1" id="KW-0812">Transmembrane</keyword>
<dbReference type="EMBL" id="LAZR01011534">
    <property type="protein sequence ID" value="KKM61183.1"/>
    <property type="molecule type" value="Genomic_DNA"/>
</dbReference>
<keyword evidence="1" id="KW-0472">Membrane</keyword>
<evidence type="ECO:0000256" key="1">
    <source>
        <dbReference type="SAM" id="Phobius"/>
    </source>
</evidence>